<feature type="transmembrane region" description="Helical" evidence="1">
    <location>
        <begin position="90"/>
        <end position="112"/>
    </location>
</feature>
<keyword evidence="1" id="KW-1133">Transmembrane helix</keyword>
<feature type="transmembrane region" description="Helical" evidence="1">
    <location>
        <begin position="61"/>
        <end position="83"/>
    </location>
</feature>
<gene>
    <name evidence="2" type="primary">Cni-F23D12.8</name>
    <name evidence="2" type="synonym">Cnig_chr_X.g22553</name>
    <name evidence="2" type="ORF">B9Z55_022553</name>
</gene>
<reference evidence="3" key="1">
    <citation type="submission" date="2017-10" db="EMBL/GenBank/DDBJ databases">
        <title>Rapid genome shrinkage in a self-fertile nematode reveals novel sperm competition proteins.</title>
        <authorList>
            <person name="Yin D."/>
            <person name="Schwarz E.M."/>
            <person name="Thomas C.G."/>
            <person name="Felde R.L."/>
            <person name="Korf I.F."/>
            <person name="Cutter A.D."/>
            <person name="Schartner C.M."/>
            <person name="Ralston E.J."/>
            <person name="Meyer B.J."/>
            <person name="Haag E.S."/>
        </authorList>
    </citation>
    <scope>NUCLEOTIDE SEQUENCE [LARGE SCALE GENOMIC DNA]</scope>
    <source>
        <strain evidence="3">JU1422</strain>
    </source>
</reference>
<organism evidence="2 3">
    <name type="scientific">Caenorhabditis nigoni</name>
    <dbReference type="NCBI Taxonomy" id="1611254"/>
    <lineage>
        <taxon>Eukaryota</taxon>
        <taxon>Metazoa</taxon>
        <taxon>Ecdysozoa</taxon>
        <taxon>Nematoda</taxon>
        <taxon>Chromadorea</taxon>
        <taxon>Rhabditida</taxon>
        <taxon>Rhabditina</taxon>
        <taxon>Rhabditomorpha</taxon>
        <taxon>Rhabditoidea</taxon>
        <taxon>Rhabditidae</taxon>
        <taxon>Peloderinae</taxon>
        <taxon>Caenorhabditis</taxon>
    </lineage>
</organism>
<name>A0A2G5SL58_9PELO</name>
<protein>
    <submittedName>
        <fullName evidence="2">Uncharacterized protein</fullName>
    </submittedName>
</protein>
<dbReference type="EMBL" id="PDUG01000006">
    <property type="protein sequence ID" value="PIC15672.1"/>
    <property type="molecule type" value="Genomic_DNA"/>
</dbReference>
<accession>A0A2G5SL58</accession>
<keyword evidence="3" id="KW-1185">Reference proteome</keyword>
<feature type="transmembrane region" description="Helical" evidence="1">
    <location>
        <begin position="124"/>
        <end position="143"/>
    </location>
</feature>
<comment type="caution">
    <text evidence="2">The sequence shown here is derived from an EMBL/GenBank/DDBJ whole genome shotgun (WGS) entry which is preliminary data.</text>
</comment>
<evidence type="ECO:0000313" key="3">
    <source>
        <dbReference type="Proteomes" id="UP000230233"/>
    </source>
</evidence>
<keyword evidence="1" id="KW-0472">Membrane</keyword>
<dbReference type="OrthoDB" id="5843261at2759"/>
<sequence length="293" mass="34015">MFRWMPNRNKPKMKTHWDLYPDLKLLKSVGKRRTISFMFFSYLFLFTAAETIGAVEFKCSILAAQVFMTFIIVPSALVFDYGVNNLKGILLMPMVTLTMCALSLVVMLFIFMTKAIFLVPPFHMLLLAYNISIFAIAALLTVMMTKCVDTLWQGYHLIGSINKHPELVENLKNNVPLVQEPESSSALRRLFSLYPYVNHCFKYLSYIEDFGQFIDIHHYQLINAREKESLEKSIISTSNVNTTFFIQHLLFNISSIFSHIVIITVKFYFMLCDGFFHHFFCSKFVIPWNLVPA</sequence>
<proteinExistence type="predicted"/>
<dbReference type="Proteomes" id="UP000230233">
    <property type="component" value="Chromosome X"/>
</dbReference>
<keyword evidence="1" id="KW-0812">Transmembrane</keyword>
<evidence type="ECO:0000256" key="1">
    <source>
        <dbReference type="SAM" id="Phobius"/>
    </source>
</evidence>
<feature type="transmembrane region" description="Helical" evidence="1">
    <location>
        <begin position="249"/>
        <end position="269"/>
    </location>
</feature>
<evidence type="ECO:0000313" key="2">
    <source>
        <dbReference type="EMBL" id="PIC15672.1"/>
    </source>
</evidence>
<dbReference type="AlphaFoldDB" id="A0A2G5SL58"/>